<evidence type="ECO:0000256" key="1">
    <source>
        <dbReference type="SAM" id="MobiDB-lite"/>
    </source>
</evidence>
<dbReference type="Proteomes" id="UP000026962">
    <property type="component" value="Chromosome 4"/>
</dbReference>
<name>A0A0E0KVP0_ORYPU</name>
<reference evidence="2" key="2">
    <citation type="submission" date="2018-05" db="EMBL/GenBank/DDBJ databases">
        <title>OpunRS2 (Oryza punctata Reference Sequence Version 2).</title>
        <authorList>
            <person name="Zhang J."/>
            <person name="Kudrna D."/>
            <person name="Lee S."/>
            <person name="Talag J."/>
            <person name="Welchert J."/>
            <person name="Wing R.A."/>
        </authorList>
    </citation>
    <scope>NUCLEOTIDE SEQUENCE [LARGE SCALE GENOMIC DNA]</scope>
</reference>
<feature type="compositionally biased region" description="Basic and acidic residues" evidence="1">
    <location>
        <begin position="49"/>
        <end position="64"/>
    </location>
</feature>
<accession>A0A0E0KVP0</accession>
<reference evidence="2" key="1">
    <citation type="submission" date="2015-04" db="UniProtKB">
        <authorList>
            <consortium name="EnsemblPlants"/>
        </authorList>
    </citation>
    <scope>IDENTIFICATION</scope>
</reference>
<feature type="region of interest" description="Disordered" evidence="1">
    <location>
        <begin position="14"/>
        <end position="64"/>
    </location>
</feature>
<protein>
    <submittedName>
        <fullName evidence="2">Uncharacterized protein</fullName>
    </submittedName>
</protein>
<dbReference type="HOGENOM" id="CLU_2871589_0_0_1"/>
<evidence type="ECO:0000313" key="3">
    <source>
        <dbReference type="Proteomes" id="UP000026962"/>
    </source>
</evidence>
<proteinExistence type="predicted"/>
<sequence length="64" mass="6792">METEAAIATLPAKMEALRESPSSSSRAHGWRAPPPCTAGWLASSPPNSRGERGEGGEMAGRERR</sequence>
<keyword evidence="3" id="KW-1185">Reference proteome</keyword>
<dbReference type="EnsemblPlants" id="OPUNC04G24040.1">
    <property type="protein sequence ID" value="OPUNC04G24040.1"/>
    <property type="gene ID" value="OPUNC04G24040"/>
</dbReference>
<dbReference type="AlphaFoldDB" id="A0A0E0KVP0"/>
<evidence type="ECO:0000313" key="2">
    <source>
        <dbReference type="EnsemblPlants" id="OPUNC04G24040.1"/>
    </source>
</evidence>
<dbReference type="Gramene" id="OPUNC04G24040.1">
    <property type="protein sequence ID" value="OPUNC04G24040.1"/>
    <property type="gene ID" value="OPUNC04G24040"/>
</dbReference>
<organism evidence="2">
    <name type="scientific">Oryza punctata</name>
    <name type="common">Red rice</name>
    <dbReference type="NCBI Taxonomy" id="4537"/>
    <lineage>
        <taxon>Eukaryota</taxon>
        <taxon>Viridiplantae</taxon>
        <taxon>Streptophyta</taxon>
        <taxon>Embryophyta</taxon>
        <taxon>Tracheophyta</taxon>
        <taxon>Spermatophyta</taxon>
        <taxon>Magnoliopsida</taxon>
        <taxon>Liliopsida</taxon>
        <taxon>Poales</taxon>
        <taxon>Poaceae</taxon>
        <taxon>BOP clade</taxon>
        <taxon>Oryzoideae</taxon>
        <taxon>Oryzeae</taxon>
        <taxon>Oryzinae</taxon>
        <taxon>Oryza</taxon>
    </lineage>
</organism>